<dbReference type="GO" id="GO:0030980">
    <property type="term" value="P:alpha-glucan catabolic process"/>
    <property type="evidence" value="ECO:0007669"/>
    <property type="project" value="TreeGrafter"/>
</dbReference>
<evidence type="ECO:0000259" key="1">
    <source>
        <dbReference type="SMART" id="SM00642"/>
    </source>
</evidence>
<dbReference type="AlphaFoldDB" id="A0A8F5C233"/>
<dbReference type="NCBIfam" id="NF011084">
    <property type="entry name" value="PRK14511.1-1"/>
    <property type="match status" value="1"/>
</dbReference>
<dbReference type="NCBIfam" id="TIGR02401">
    <property type="entry name" value="trehalose_TreY"/>
    <property type="match status" value="1"/>
</dbReference>
<gene>
    <name evidence="2" type="ORF">J5U22_02311</name>
</gene>
<dbReference type="InterPro" id="IPR012767">
    <property type="entry name" value="Trehalose_TreY"/>
</dbReference>
<dbReference type="GO" id="GO:0047470">
    <property type="term" value="F:(1,4)-alpha-D-glucan 1-alpha-D-glucosylmutase activity"/>
    <property type="evidence" value="ECO:0007669"/>
    <property type="project" value="UniProtKB-EC"/>
</dbReference>
<dbReference type="PANTHER" id="PTHR10357">
    <property type="entry name" value="ALPHA-AMYLASE FAMILY MEMBER"/>
    <property type="match status" value="1"/>
</dbReference>
<name>A0A8F5C233_9CREN</name>
<dbReference type="GO" id="GO:0005992">
    <property type="term" value="P:trehalose biosynthetic process"/>
    <property type="evidence" value="ECO:0007669"/>
    <property type="project" value="TreeGrafter"/>
</dbReference>
<dbReference type="InterPro" id="IPR006047">
    <property type="entry name" value="GH13_cat_dom"/>
</dbReference>
<dbReference type="Proteomes" id="UP000694036">
    <property type="component" value="Chromosome"/>
</dbReference>
<keyword evidence="3" id="KW-1185">Reference proteome</keyword>
<dbReference type="Pfam" id="PF00128">
    <property type="entry name" value="Alpha-amylase"/>
    <property type="match status" value="1"/>
</dbReference>
<dbReference type="EC" id="5.4.99.15" evidence="2"/>
<dbReference type="FunFam" id="3.20.20.80:FF:000287">
    <property type="entry name" value="Maltooligosyl trehalose synthase"/>
    <property type="match status" value="1"/>
</dbReference>
<protein>
    <submittedName>
        <fullName evidence="2">Malto-oligosyltrehalose synthase</fullName>
        <ecNumber evidence="2">5.4.99.15</ecNumber>
    </submittedName>
</protein>
<evidence type="ECO:0000313" key="3">
    <source>
        <dbReference type="Proteomes" id="UP000694036"/>
    </source>
</evidence>
<dbReference type="FunFam" id="3.20.20.80:FF:000342">
    <property type="entry name" value="Malto-oligosyltrehalose synthase"/>
    <property type="match status" value="1"/>
</dbReference>
<accession>A0A8F5C233</accession>
<dbReference type="EMBL" id="CP077713">
    <property type="protein sequence ID" value="QXJ35764.1"/>
    <property type="molecule type" value="Genomic_DNA"/>
</dbReference>
<dbReference type="GeneID" id="65557635"/>
<dbReference type="CDD" id="cd11336">
    <property type="entry name" value="AmyAc_MTSase"/>
    <property type="match status" value="1"/>
</dbReference>
<keyword evidence="2" id="KW-0413">Isomerase</keyword>
<dbReference type="SMART" id="SM00642">
    <property type="entry name" value="Aamy"/>
    <property type="match status" value="1"/>
</dbReference>
<sequence>MIIGTYRLQLNKGFTFYDTIENLDYFKELGVSHLYLSPILKARPGSTHGYDVVDHSEINEELGGEEGYFKLVKEAKSRGLEIIQDIVPNHMAVHHTNWRLMDLLKSWKNSKYYNYFDHYDDDKIILPILEDELDTVIDKGLIKLQKDNIEYRGLVLPINDEGVEFLKRINCFDNSCLKKEDIKKLLLMQYYQLTYWKKGYPNYRRFFAVNDLIAVRIELDEVFRESHEIIAKLPVDGLRIDHIDGLYNPKEYLDKLRQLVGNDKIIYVEKILSINEKLRDDWKVDGTTGYDFLNYVNMLLVDGSGEEELTKFYENFIGRKINIDELIIQSKKLVANQLFKGDIERLSKLLNVNYDYLVDFLACMKKYRTYLPFEDINGIRECDKEGKLKDEKGIMRLQQYMPAIFAKGYEDTTLFIYNRLISLNEVGSDLRRFSLSIEDFHNFNLSRVNTISMNTLSTHDTKFSEDVRARISVLSEIPKEWEERVKYWHDLLRPNIDKNDEYRFYQTLVGSYEGFDNKERIKNHMIKVIREAKVHTTWENPNIEYEKKVLGFIDEAFENSNFRNDFKNFEKKIVYFGYMKSLIATTLKFLSPGVPDIYQGTEVWRFLLTDPDNRMPVDFKKLRELLNNLTEKNLELSDPRVKMLYVKKLLQLRREYSLNDYKPLPFGFQRGKITVLFSPIVTREVKEKISIRQKSVDWIRNEEISSGVYNLSELIGEHKVVILTEKVGELPT</sequence>
<dbReference type="PANTHER" id="PTHR10357:SF216">
    <property type="entry name" value="MALTOOLIGOSYL TREHALOSE SYNTHASE-RELATED"/>
    <property type="match status" value="1"/>
</dbReference>
<proteinExistence type="predicted"/>
<organism evidence="2 3">
    <name type="scientific">Saccharolobus shibatae</name>
    <dbReference type="NCBI Taxonomy" id="2286"/>
    <lineage>
        <taxon>Archaea</taxon>
        <taxon>Thermoproteota</taxon>
        <taxon>Thermoprotei</taxon>
        <taxon>Sulfolobales</taxon>
        <taxon>Sulfolobaceae</taxon>
        <taxon>Saccharolobus</taxon>
    </lineage>
</organism>
<evidence type="ECO:0000313" key="2">
    <source>
        <dbReference type="EMBL" id="QXJ35764.1"/>
    </source>
</evidence>
<feature type="domain" description="Glycosyl hydrolase family 13 catalytic" evidence="1">
    <location>
        <begin position="16"/>
        <end position="407"/>
    </location>
</feature>
<dbReference type="RefSeq" id="WP_218258246.1">
    <property type="nucleotide sequence ID" value="NZ_CP077713.1"/>
</dbReference>
<reference evidence="2 3" key="1">
    <citation type="journal article" date="2021" name="Environ. Microbiol.">
        <title>New insights into the diversity and evolution of the archaeal mobilome from three complete genomes of Saccharolobus shibatae.</title>
        <authorList>
            <person name="Medvedeva S."/>
            <person name="Brandt D."/>
            <person name="Cvirkaite-Krupovic V."/>
            <person name="Liu Y."/>
            <person name="Severinov K."/>
            <person name="Ishino S."/>
            <person name="Ishino Y."/>
            <person name="Prangishvili D."/>
            <person name="Kalinowski J."/>
            <person name="Krupovic M."/>
        </authorList>
    </citation>
    <scope>NUCLEOTIDE SEQUENCE [LARGE SCALE GENOMIC DNA]</scope>
    <source>
        <strain evidence="2 3">S38A</strain>
    </source>
</reference>